<evidence type="ECO:0000256" key="1">
    <source>
        <dbReference type="SAM" id="MobiDB-lite"/>
    </source>
</evidence>
<gene>
    <name evidence="2" type="ORF">HAND1043_LOCUS20104</name>
</gene>
<accession>A0A6T8NVF2</accession>
<feature type="region of interest" description="Disordered" evidence="1">
    <location>
        <begin position="1"/>
        <end position="47"/>
    </location>
</feature>
<reference evidence="2" key="1">
    <citation type="submission" date="2021-01" db="EMBL/GenBank/DDBJ databases">
        <authorList>
            <person name="Corre E."/>
            <person name="Pelletier E."/>
            <person name="Niang G."/>
            <person name="Scheremetjew M."/>
            <person name="Finn R."/>
            <person name="Kale V."/>
            <person name="Holt S."/>
            <person name="Cochrane G."/>
            <person name="Meng A."/>
            <person name="Brown T."/>
            <person name="Cohen L."/>
        </authorList>
    </citation>
    <scope>NUCLEOTIDE SEQUENCE</scope>
    <source>
        <strain evidence="2">CCMP441</strain>
    </source>
</reference>
<name>A0A6T8NVF2_HEMAN</name>
<proteinExistence type="predicted"/>
<evidence type="ECO:0000313" key="2">
    <source>
        <dbReference type="EMBL" id="CAD8753598.1"/>
    </source>
</evidence>
<sequence>MAAAEQRLDTQGGDFGTKMQGAGGPAGDTMRMVGSRPRTSATNTVKPTAMGGTVMKLEGQMTGIYSGCRPELCSRVRSDGTDWKNTILGESFHNLPSTTAKWRVPGASLNPQENAPQRGGRQDPKKVISRPYTPFTIAPSGKHSLRTKSHTGAGYHGIMFSVKAKGRSLRITGLHGACTQKPSRELYRVYLRPGSLDGKIHDAVAWREVAAGEAELPTAPKTYGLLPFPRDGVKLLEGETVSFYIHCPYNKCGVAFRRFAMAWPGYPGKDCETDSDKHIQILAAQATYSQTPFERVSKELCAWAGMLEYDFKLDLTQELLESRRLAMANSQADMTTATVKTVGEETASPTKK</sequence>
<dbReference type="EMBL" id="HBFK01033091">
    <property type="protein sequence ID" value="CAD8753598.1"/>
    <property type="molecule type" value="Transcribed_RNA"/>
</dbReference>
<feature type="compositionally biased region" description="Polar residues" evidence="1">
    <location>
        <begin position="37"/>
        <end position="46"/>
    </location>
</feature>
<dbReference type="AlphaFoldDB" id="A0A6T8NVF2"/>
<protein>
    <submittedName>
        <fullName evidence="2">Uncharacterized protein</fullName>
    </submittedName>
</protein>
<feature type="region of interest" description="Disordered" evidence="1">
    <location>
        <begin position="102"/>
        <end position="148"/>
    </location>
</feature>
<organism evidence="2">
    <name type="scientific">Hemiselmis andersenii</name>
    <name type="common">Cryptophyte alga</name>
    <dbReference type="NCBI Taxonomy" id="464988"/>
    <lineage>
        <taxon>Eukaryota</taxon>
        <taxon>Cryptophyceae</taxon>
        <taxon>Cryptomonadales</taxon>
        <taxon>Hemiselmidaceae</taxon>
        <taxon>Hemiselmis</taxon>
    </lineage>
</organism>